<accession>A0A1J5PJL5</accession>
<dbReference type="EMBL" id="MLJW01003757">
    <property type="protein sequence ID" value="OIQ71378.1"/>
    <property type="molecule type" value="Genomic_DNA"/>
</dbReference>
<reference evidence="2" key="1">
    <citation type="submission" date="2016-10" db="EMBL/GenBank/DDBJ databases">
        <title>Sequence of Gallionella enrichment culture.</title>
        <authorList>
            <person name="Poehlein A."/>
            <person name="Muehling M."/>
            <person name="Daniel R."/>
        </authorList>
    </citation>
    <scope>NUCLEOTIDE SEQUENCE</scope>
</reference>
<feature type="compositionally biased region" description="Polar residues" evidence="1">
    <location>
        <begin position="73"/>
        <end position="84"/>
    </location>
</feature>
<feature type="compositionally biased region" description="Low complexity" evidence="1">
    <location>
        <begin position="48"/>
        <end position="64"/>
    </location>
</feature>
<gene>
    <name evidence="2" type="ORF">GALL_470040</name>
</gene>
<name>A0A1J5PJL5_9ZZZZ</name>
<dbReference type="AlphaFoldDB" id="A0A1J5PJL5"/>
<evidence type="ECO:0000313" key="2">
    <source>
        <dbReference type="EMBL" id="OIQ71378.1"/>
    </source>
</evidence>
<feature type="region of interest" description="Disordered" evidence="1">
    <location>
        <begin position="46"/>
        <end position="84"/>
    </location>
</feature>
<sequence>MNEKHEMLSEFLKFSRLVLMNRPVNSFLSENAMAWTRKSILPQRAFNSAKAASSEVSSVTSTSTRKSEPSEAASGSTRLPNASP</sequence>
<evidence type="ECO:0000256" key="1">
    <source>
        <dbReference type="SAM" id="MobiDB-lite"/>
    </source>
</evidence>
<comment type="caution">
    <text evidence="2">The sequence shown here is derived from an EMBL/GenBank/DDBJ whole genome shotgun (WGS) entry which is preliminary data.</text>
</comment>
<protein>
    <submittedName>
        <fullName evidence="2">Uncharacterized protein</fullName>
    </submittedName>
</protein>
<proteinExistence type="predicted"/>
<organism evidence="2">
    <name type="scientific">mine drainage metagenome</name>
    <dbReference type="NCBI Taxonomy" id="410659"/>
    <lineage>
        <taxon>unclassified sequences</taxon>
        <taxon>metagenomes</taxon>
        <taxon>ecological metagenomes</taxon>
    </lineage>
</organism>